<dbReference type="Proteomes" id="UP000322110">
    <property type="component" value="Unassembled WGS sequence"/>
</dbReference>
<feature type="transmembrane region" description="Helical" evidence="1">
    <location>
        <begin position="50"/>
        <end position="69"/>
    </location>
</feature>
<keyword evidence="1" id="KW-0472">Membrane</keyword>
<name>A0A5B2TA94_9PROT</name>
<keyword evidence="1" id="KW-0812">Transmembrane</keyword>
<keyword evidence="2" id="KW-0378">Hydrolase</keyword>
<dbReference type="GO" id="GO:0006508">
    <property type="term" value="P:proteolysis"/>
    <property type="evidence" value="ECO:0007669"/>
    <property type="project" value="UniProtKB-KW"/>
</dbReference>
<feature type="transmembrane region" description="Helical" evidence="1">
    <location>
        <begin position="98"/>
        <end position="116"/>
    </location>
</feature>
<proteinExistence type="predicted"/>
<reference evidence="2 3" key="1">
    <citation type="journal article" date="2015" name="Int. J. Syst. Evol. Microbiol.">
        <title>Roseomonas oryzae sp. nov., isolated from paddy rhizosphere soil.</title>
        <authorList>
            <person name="Ramaprasad E.V."/>
            <person name="Sasikala Ch."/>
            <person name="Ramana Ch.V."/>
        </authorList>
    </citation>
    <scope>NUCLEOTIDE SEQUENCE [LARGE SCALE GENOMIC DNA]</scope>
    <source>
        <strain evidence="2 3">KCTC 42542</strain>
    </source>
</reference>
<evidence type="ECO:0000313" key="2">
    <source>
        <dbReference type="EMBL" id="KAA2211486.1"/>
    </source>
</evidence>
<feature type="transmembrane region" description="Helical" evidence="1">
    <location>
        <begin position="76"/>
        <end position="92"/>
    </location>
</feature>
<feature type="transmembrane region" description="Helical" evidence="1">
    <location>
        <begin position="153"/>
        <end position="178"/>
    </location>
</feature>
<keyword evidence="1" id="KW-1133">Transmembrane helix</keyword>
<dbReference type="AlphaFoldDB" id="A0A5B2TA94"/>
<feature type="transmembrane region" description="Helical" evidence="1">
    <location>
        <begin position="20"/>
        <end position="38"/>
    </location>
</feature>
<keyword evidence="3" id="KW-1185">Reference proteome</keyword>
<dbReference type="GO" id="GO:0005886">
    <property type="term" value="C:plasma membrane"/>
    <property type="evidence" value="ECO:0007669"/>
    <property type="project" value="TreeGrafter"/>
</dbReference>
<dbReference type="OrthoDB" id="6773069at2"/>
<dbReference type="PANTHER" id="PTHR34989:SF1">
    <property type="entry name" value="PROTEIN HDED"/>
    <property type="match status" value="1"/>
</dbReference>
<dbReference type="RefSeq" id="WP_149814045.1">
    <property type="nucleotide sequence ID" value="NZ_VUKA01000024.1"/>
</dbReference>
<accession>A0A5B2TA94</accession>
<evidence type="ECO:0000256" key="1">
    <source>
        <dbReference type="SAM" id="Phobius"/>
    </source>
</evidence>
<evidence type="ECO:0000313" key="3">
    <source>
        <dbReference type="Proteomes" id="UP000322110"/>
    </source>
</evidence>
<protein>
    <submittedName>
        <fullName evidence="2">Protease</fullName>
    </submittedName>
</protein>
<dbReference type="GO" id="GO:0008233">
    <property type="term" value="F:peptidase activity"/>
    <property type="evidence" value="ECO:0007669"/>
    <property type="project" value="UniProtKB-KW"/>
</dbReference>
<sequence length="428" mass="46487">MIRIMLLLLGHEVIQRRWLVVLASGVLWLAMGLFIFIDALDGQTLIPPRFFGYFILPEAALSILAGLGSQGTARRLRLVKGVALLGAALLILSSSSRANFMLALILGLGFTIDGAVRIASAHVVRFPGWRAALAGGVLEILLAIATLQPWPTWYAGTVGCNVGLIMAVTGLGIAHLAWRIRRLPPGAPISTLFLRNALAQALMPLPEARGQSRAGELVVHVWTPTGTTNTPLRQRAVNRYIAAVDANGTISTGHAALAVAPDIYISHYPAVEIDRSSSDFTRVLRATRDNDVPGRFLPSYEEEAAGWCPSTVQVAFQHFNRERLHAFWANYRSDPTYNLTSRNCSSAVANALDAALEGAFNGKRWPVLSVLGAITNPELWAAGLIRQRAESMAWTPGLVLDYARAMSAVIHPPETVWRRLVQRRGSAT</sequence>
<gene>
    <name evidence="2" type="ORF">F0Q34_19730</name>
</gene>
<dbReference type="PANTHER" id="PTHR34989">
    <property type="entry name" value="PROTEIN HDED"/>
    <property type="match status" value="1"/>
</dbReference>
<dbReference type="EMBL" id="VUKA01000024">
    <property type="protein sequence ID" value="KAA2211486.1"/>
    <property type="molecule type" value="Genomic_DNA"/>
</dbReference>
<organism evidence="2 3">
    <name type="scientific">Teichococcus oryzae</name>
    <dbReference type="NCBI Taxonomy" id="1608942"/>
    <lineage>
        <taxon>Bacteria</taxon>
        <taxon>Pseudomonadati</taxon>
        <taxon>Pseudomonadota</taxon>
        <taxon>Alphaproteobacteria</taxon>
        <taxon>Acetobacterales</taxon>
        <taxon>Roseomonadaceae</taxon>
        <taxon>Roseomonas</taxon>
    </lineage>
</organism>
<keyword evidence="2" id="KW-0645">Protease</keyword>
<feature type="transmembrane region" description="Helical" evidence="1">
    <location>
        <begin position="128"/>
        <end position="147"/>
    </location>
</feature>
<comment type="caution">
    <text evidence="2">The sequence shown here is derived from an EMBL/GenBank/DDBJ whole genome shotgun (WGS) entry which is preliminary data.</text>
</comment>
<dbReference type="InterPro" id="IPR052712">
    <property type="entry name" value="Acid_resist_chaperone_HdeD"/>
</dbReference>